<keyword evidence="5" id="KW-0676">Redox-active center</keyword>
<organism evidence="8 9">
    <name type="scientific">Hyphomonas jannaschiana VP2</name>
    <dbReference type="NCBI Taxonomy" id="1280952"/>
    <lineage>
        <taxon>Bacteria</taxon>
        <taxon>Pseudomonadati</taxon>
        <taxon>Pseudomonadota</taxon>
        <taxon>Alphaproteobacteria</taxon>
        <taxon>Hyphomonadales</taxon>
        <taxon>Hyphomonadaceae</taxon>
        <taxon>Hyphomonas</taxon>
    </lineage>
</organism>
<keyword evidence="2" id="KW-0813">Transport</keyword>
<comment type="similarity">
    <text evidence="1">Belongs to the thioredoxin family.</text>
</comment>
<keyword evidence="4" id="KW-1015">Disulfide bond</keyword>
<dbReference type="NCBIfam" id="TIGR01068">
    <property type="entry name" value="thioredoxin"/>
    <property type="match status" value="1"/>
</dbReference>
<dbReference type="InterPro" id="IPR005746">
    <property type="entry name" value="Thioredoxin"/>
</dbReference>
<evidence type="ECO:0000313" key="9">
    <source>
        <dbReference type="Proteomes" id="UP000024816"/>
    </source>
</evidence>
<dbReference type="GO" id="GO:0045454">
    <property type="term" value="P:cell redox homeostasis"/>
    <property type="evidence" value="ECO:0007669"/>
    <property type="project" value="TreeGrafter"/>
</dbReference>
<dbReference type="GO" id="GO:0015035">
    <property type="term" value="F:protein-disulfide reductase activity"/>
    <property type="evidence" value="ECO:0007669"/>
    <property type="project" value="UniProtKB-UniRule"/>
</dbReference>
<evidence type="ECO:0000313" key="8">
    <source>
        <dbReference type="EMBL" id="KCZ88595.1"/>
    </source>
</evidence>
<dbReference type="RefSeq" id="WP_035581410.1">
    <property type="nucleotide sequence ID" value="NZ_ARYJ01000005.1"/>
</dbReference>
<dbReference type="SUPFAM" id="SSF52833">
    <property type="entry name" value="Thioredoxin-like"/>
    <property type="match status" value="1"/>
</dbReference>
<keyword evidence="3" id="KW-0249">Electron transport</keyword>
<dbReference type="InterPro" id="IPR013766">
    <property type="entry name" value="Thioredoxin_domain"/>
</dbReference>
<name>A0A059FD78_9PROT</name>
<feature type="domain" description="Thioredoxin" evidence="7">
    <location>
        <begin position="1"/>
        <end position="115"/>
    </location>
</feature>
<comment type="caution">
    <text evidence="8">The sequence shown here is derived from an EMBL/GenBank/DDBJ whole genome shotgun (WGS) entry which is preliminary data.</text>
</comment>
<protein>
    <recommendedName>
        <fullName evidence="6">Thioredoxin</fullName>
    </recommendedName>
</protein>
<accession>A0A059FD78</accession>
<dbReference type="eggNOG" id="COG3118">
    <property type="taxonomic scope" value="Bacteria"/>
</dbReference>
<proteinExistence type="inferred from homology"/>
<dbReference type="PANTHER" id="PTHR45663:SF11">
    <property type="entry name" value="GEO12009P1"/>
    <property type="match status" value="1"/>
</dbReference>
<dbReference type="PROSITE" id="PS51352">
    <property type="entry name" value="THIOREDOXIN_2"/>
    <property type="match status" value="1"/>
</dbReference>
<dbReference type="GO" id="GO:0006950">
    <property type="term" value="P:response to stress"/>
    <property type="evidence" value="ECO:0007669"/>
    <property type="project" value="UniProtKB-ARBA"/>
</dbReference>
<dbReference type="GO" id="GO:0005829">
    <property type="term" value="C:cytosol"/>
    <property type="evidence" value="ECO:0007669"/>
    <property type="project" value="TreeGrafter"/>
</dbReference>
<dbReference type="InterPro" id="IPR011990">
    <property type="entry name" value="TPR-like_helical_dom_sf"/>
</dbReference>
<sequence length="295" mass="31869">MADASALHTKDTTDQEFMTDVVEASNTQPVIVDFWAPWCGPCRQLGPVIEKVVESHNGAVKLVKINIDENPAYAGQLGVRSIPAVYAFDKGRPVDAFMGALPEGQVRSFIEKLVSGTDSAKEIADALAQAEAASQAGDVATAAQIYAAVIQHDPENVTAIAGLARCYLANGDKERANETLKLVPEDKKHDTAVKGVRMAIDMMEDAPEADEFDELLNAVMAAPDDHAKRFELAEKYAAAQRYGDAVDHLLIILGSKMDWEEGKAKEKLLQIFEAAGATDPVTVEGRRRLASLMFA</sequence>
<dbReference type="OrthoDB" id="9790390at2"/>
<dbReference type="Pfam" id="PF00085">
    <property type="entry name" value="Thioredoxin"/>
    <property type="match status" value="1"/>
</dbReference>
<dbReference type="Pfam" id="PF14561">
    <property type="entry name" value="TPR_20"/>
    <property type="match status" value="1"/>
</dbReference>
<dbReference type="PROSITE" id="PS00194">
    <property type="entry name" value="THIOREDOXIN_1"/>
    <property type="match status" value="1"/>
</dbReference>
<dbReference type="InterPro" id="IPR017937">
    <property type="entry name" value="Thioredoxin_CS"/>
</dbReference>
<dbReference type="CDD" id="cd02956">
    <property type="entry name" value="ybbN"/>
    <property type="match status" value="1"/>
</dbReference>
<reference evidence="8 9" key="1">
    <citation type="journal article" date="2014" name="Antonie Van Leeuwenhoek">
        <title>Hyphomonas beringensis sp. nov. and Hyphomonas chukchiensis sp. nov., isolated from surface seawater of the Bering Sea and Chukchi Sea.</title>
        <authorList>
            <person name="Li C."/>
            <person name="Lai Q."/>
            <person name="Li G."/>
            <person name="Dong C."/>
            <person name="Wang J."/>
            <person name="Liao Y."/>
            <person name="Shao Z."/>
        </authorList>
    </citation>
    <scope>NUCLEOTIDE SEQUENCE [LARGE SCALE GENOMIC DNA]</scope>
    <source>
        <strain evidence="8 9">VP2</strain>
    </source>
</reference>
<gene>
    <name evidence="8" type="ORF">HJA_09509</name>
</gene>
<dbReference type="Gene3D" id="3.40.30.10">
    <property type="entry name" value="Glutaredoxin"/>
    <property type="match status" value="1"/>
</dbReference>
<dbReference type="STRING" id="1280952.HJA_09509"/>
<evidence type="ECO:0000256" key="3">
    <source>
        <dbReference type="ARBA" id="ARBA00022982"/>
    </source>
</evidence>
<dbReference type="PRINTS" id="PR00421">
    <property type="entry name" value="THIOREDOXIN"/>
</dbReference>
<dbReference type="Proteomes" id="UP000024816">
    <property type="component" value="Unassembled WGS sequence"/>
</dbReference>
<dbReference type="PANTHER" id="PTHR45663">
    <property type="entry name" value="GEO12009P1"/>
    <property type="match status" value="1"/>
</dbReference>
<dbReference type="SUPFAM" id="SSF48452">
    <property type="entry name" value="TPR-like"/>
    <property type="match status" value="1"/>
</dbReference>
<evidence type="ECO:0000259" key="7">
    <source>
        <dbReference type="PROSITE" id="PS51352"/>
    </source>
</evidence>
<dbReference type="FunFam" id="3.40.30.10:FF:000001">
    <property type="entry name" value="Thioredoxin"/>
    <property type="match status" value="1"/>
</dbReference>
<evidence type="ECO:0000256" key="4">
    <source>
        <dbReference type="ARBA" id="ARBA00023157"/>
    </source>
</evidence>
<evidence type="ECO:0000256" key="5">
    <source>
        <dbReference type="ARBA" id="ARBA00023284"/>
    </source>
</evidence>
<dbReference type="InterPro" id="IPR036249">
    <property type="entry name" value="Thioredoxin-like_sf"/>
</dbReference>
<evidence type="ECO:0000256" key="6">
    <source>
        <dbReference type="NCBIfam" id="TIGR01068"/>
    </source>
</evidence>
<dbReference type="PATRIC" id="fig|1280952.3.peg.1898"/>
<evidence type="ECO:0000256" key="2">
    <source>
        <dbReference type="ARBA" id="ARBA00022448"/>
    </source>
</evidence>
<dbReference type="Pfam" id="PF14559">
    <property type="entry name" value="TPR_19"/>
    <property type="match status" value="1"/>
</dbReference>
<dbReference type="AlphaFoldDB" id="A0A059FD78"/>
<evidence type="ECO:0000256" key="1">
    <source>
        <dbReference type="ARBA" id="ARBA00008987"/>
    </source>
</evidence>
<dbReference type="Gene3D" id="1.25.40.10">
    <property type="entry name" value="Tetratricopeptide repeat domain"/>
    <property type="match status" value="2"/>
</dbReference>
<keyword evidence="9" id="KW-1185">Reference proteome</keyword>
<dbReference type="EMBL" id="ARYJ01000005">
    <property type="protein sequence ID" value="KCZ88595.1"/>
    <property type="molecule type" value="Genomic_DNA"/>
</dbReference>